<keyword evidence="1" id="KW-1133">Transmembrane helix</keyword>
<feature type="transmembrane region" description="Helical" evidence="1">
    <location>
        <begin position="21"/>
        <end position="46"/>
    </location>
</feature>
<organism evidence="2">
    <name type="scientific">Mus musculus</name>
    <name type="common">Mouse</name>
    <dbReference type="NCBI Taxonomy" id="10090"/>
    <lineage>
        <taxon>Eukaryota</taxon>
        <taxon>Metazoa</taxon>
        <taxon>Chordata</taxon>
        <taxon>Craniata</taxon>
        <taxon>Vertebrata</taxon>
        <taxon>Euteleostomi</taxon>
        <taxon>Mammalia</taxon>
        <taxon>Eutheria</taxon>
        <taxon>Euarchontoglires</taxon>
        <taxon>Glires</taxon>
        <taxon>Rodentia</taxon>
        <taxon>Myomorpha</taxon>
        <taxon>Muroidea</taxon>
        <taxon>Muridae</taxon>
        <taxon>Murinae</taxon>
        <taxon>Mus</taxon>
        <taxon>Mus</taxon>
    </lineage>
</organism>
<name>Q3UFC4_MOUSE</name>
<reference evidence="2" key="5">
    <citation type="journal article" date="2002" name="Nature">
        <title>Analysis of the mouse transcriptome based on functional annotation of 60,770 full-length cDNAs.</title>
        <authorList>
            <consortium name="The FANTOM Consortium and the RIKEN Genome Exploration Research Group Phase I and II Team"/>
        </authorList>
    </citation>
    <scope>NUCLEOTIDE SEQUENCE</scope>
    <source>
        <strain evidence="2">C57BL/6J</strain>
        <tissue evidence="2">Sympathetic ganglion</tissue>
    </source>
</reference>
<reference evidence="2" key="3">
    <citation type="journal article" date="2000" name="Genome Res.">
        <title>RIKEN integrated sequence analysis (RISA) system--384-format sequencing pipeline with 384 multicapillary sequencer.</title>
        <authorList>
            <person name="Shibata K."/>
            <person name="Itoh M."/>
            <person name="Aizawa K."/>
            <person name="Nagaoka S."/>
            <person name="Sasaki N."/>
            <person name="Carninci P."/>
            <person name="Konno H."/>
            <person name="Akiyama J."/>
            <person name="Nishi K."/>
            <person name="Kitsunai T."/>
            <person name="Tashiro H."/>
            <person name="Itoh M."/>
            <person name="Sumi N."/>
            <person name="Ishii Y."/>
            <person name="Nakamura S."/>
            <person name="Hazama M."/>
            <person name="Nishine T."/>
            <person name="Harada A."/>
            <person name="Yamamoto R."/>
            <person name="Matsumoto H."/>
            <person name="Sakaguchi S."/>
            <person name="Ikegami T."/>
            <person name="Kashiwagi K."/>
            <person name="Fujiwake S."/>
            <person name="Inoue K."/>
            <person name="Togawa Y."/>
            <person name="Izawa M."/>
            <person name="Ohara E."/>
            <person name="Watahiki M."/>
            <person name="Yoneda Y."/>
            <person name="Ishikawa T."/>
            <person name="Ozawa K."/>
            <person name="Tanaka T."/>
            <person name="Matsuura S."/>
            <person name="Kawai J."/>
            <person name="Okazaki Y."/>
            <person name="Muramatsu M."/>
            <person name="Inoue Y."/>
            <person name="Kira A."/>
            <person name="Hayashizaki Y."/>
        </authorList>
    </citation>
    <scope>NUCLEOTIDE SEQUENCE</scope>
    <source>
        <strain evidence="2">C57BL/6J</strain>
        <tissue evidence="2">Sympathetic ganglion</tissue>
    </source>
</reference>
<reference evidence="2" key="4">
    <citation type="journal article" date="2001" name="Nature">
        <title>Functional annotation of a full-length mouse cDNA collection.</title>
        <authorList>
            <consortium name="The RIKEN Genome Exploration Research Group Phase II Team and the FANTOM Consortium"/>
        </authorList>
    </citation>
    <scope>NUCLEOTIDE SEQUENCE</scope>
    <source>
        <strain evidence="2">C57BL/6J</strain>
        <tissue evidence="2">Sympathetic ganglion</tissue>
    </source>
</reference>
<dbReference type="MGI" id="MGI:3641947">
    <property type="gene designation" value="7120432I05Rik"/>
</dbReference>
<reference evidence="2" key="2">
    <citation type="journal article" date="2000" name="Genome Res.">
        <title>Normalization and subtraction of cap-trapper-selected cDNAs to prepare full-length cDNA libraries for rapid discovery of new genes.</title>
        <authorList>
            <person name="Carninci P."/>
            <person name="Shibata Y."/>
            <person name="Hayatsu N."/>
            <person name="Sugahara Y."/>
            <person name="Shibata K."/>
            <person name="Itoh M."/>
            <person name="Konno H."/>
            <person name="Okazaki Y."/>
            <person name="Muramatsu M."/>
            <person name="Hayashizaki Y."/>
        </authorList>
    </citation>
    <scope>NUCLEOTIDE SEQUENCE</scope>
    <source>
        <strain evidence="2">C57BL/6J</strain>
        <tissue evidence="2">Sympathetic ganglion</tissue>
    </source>
</reference>
<dbReference type="AlphaFoldDB" id="Q3UFC4"/>
<reference evidence="2" key="6">
    <citation type="submission" date="2004-03" db="EMBL/GenBank/DDBJ databases">
        <authorList>
            <person name="Arakawa T."/>
            <person name="Carninci P."/>
            <person name="Fukuda S."/>
            <person name="Hashizume W."/>
            <person name="Hayashida K."/>
            <person name="Hori F."/>
            <person name="Iida J."/>
            <person name="Imamura K."/>
            <person name="Imotani K."/>
            <person name="Itoh M."/>
            <person name="Kanagawa S."/>
            <person name="Kawai J."/>
            <person name="Kojima M."/>
            <person name="Konno H."/>
            <person name="Murata M."/>
            <person name="Nakamura M."/>
            <person name="Ninomiya N."/>
            <person name="Nishiyori H."/>
            <person name="Nomura K."/>
            <person name="Ohno M."/>
            <person name="Sakazume N."/>
            <person name="Sano H."/>
            <person name="Sasaki D."/>
            <person name="Shibata K."/>
            <person name="Shiraki T."/>
            <person name="Tagami M."/>
            <person name="Tagami Y."/>
            <person name="Waki K."/>
            <person name="Watahiki A."/>
            <person name="Muramatsu M."/>
            <person name="Hayashizaki Y."/>
        </authorList>
    </citation>
    <scope>NUCLEOTIDE SEQUENCE</scope>
    <source>
        <strain evidence="2">C57BL/6J</strain>
        <tissue evidence="2">Sympathetic ganglion</tissue>
    </source>
</reference>
<evidence type="ECO:0000313" key="2">
    <source>
        <dbReference type="EMBL" id="BAE28637.1"/>
    </source>
</evidence>
<reference evidence="2" key="8">
    <citation type="journal article" date="2005" name="Science">
        <title>Antisense Transcription in the Mammalian Transcriptome.</title>
        <authorList>
            <consortium name="RIKEN Genome Exploration Research Group and Genome Science Group (Genome Network Project Core Group) and the FANTOM Consortium"/>
        </authorList>
    </citation>
    <scope>NUCLEOTIDE SEQUENCE</scope>
    <source>
        <strain evidence="2">C57BL/6J</strain>
        <tissue evidence="2">Sympathetic ganglion</tissue>
    </source>
</reference>
<dbReference type="EMBL" id="AK148667">
    <property type="protein sequence ID" value="BAE28637.1"/>
    <property type="molecule type" value="mRNA"/>
</dbReference>
<keyword evidence="1" id="KW-0472">Membrane</keyword>
<reference evidence="2" key="1">
    <citation type="journal article" date="1999" name="Methods Enzymol.">
        <title>High-efficiency full-length cDNA cloning.</title>
        <authorList>
            <person name="Carninci P."/>
            <person name="Hayashizaki Y."/>
        </authorList>
    </citation>
    <scope>NUCLEOTIDE SEQUENCE</scope>
    <source>
        <strain evidence="2">C57BL/6J</strain>
        <tissue evidence="2">Sympathetic ganglion</tissue>
    </source>
</reference>
<proteinExistence type="evidence at transcript level"/>
<accession>Q3UFC4</accession>
<evidence type="ECO:0000256" key="1">
    <source>
        <dbReference type="SAM" id="Phobius"/>
    </source>
</evidence>
<reference evidence="2" key="7">
    <citation type="journal article" date="2005" name="Science">
        <title>The Transcriptional Landscape of the Mammalian Genome.</title>
        <authorList>
            <consortium name="The FANTOM Consortium"/>
            <consortium name="Riken Genome Exploration Research Group and Genome Science Group (Genome Network Project Core Group)"/>
        </authorList>
    </citation>
    <scope>NUCLEOTIDE SEQUENCE</scope>
    <source>
        <strain evidence="2">C57BL/6J</strain>
        <tissue evidence="2">Sympathetic ganglion</tissue>
    </source>
</reference>
<keyword evidence="1" id="KW-0812">Transmembrane</keyword>
<sequence>MLCKVIISSFNLQKLLENWAIYLLFSFLTVFFCAYFALSCFLISGLCCSVSQICNVPFPSLLFR</sequence>
<dbReference type="AGR" id="MGI:3641947"/>
<protein>
    <submittedName>
        <fullName evidence="2">Uncharacterized protein</fullName>
    </submittedName>
</protein>
<evidence type="ECO:0000313" key="3">
    <source>
        <dbReference type="MGI" id="MGI:3641947"/>
    </source>
</evidence>
<gene>
    <name evidence="3" type="primary">7120432I05Rik</name>
</gene>